<dbReference type="AlphaFoldDB" id="A0A0V0HMV1"/>
<dbReference type="PROSITE" id="PS51257">
    <property type="entry name" value="PROKAR_LIPOPROTEIN"/>
    <property type="match status" value="1"/>
</dbReference>
<proteinExistence type="predicted"/>
<dbReference type="EMBL" id="GEDG01017892">
    <property type="protein sequence ID" value="JAP21264.1"/>
    <property type="molecule type" value="Transcribed_RNA"/>
</dbReference>
<sequence>MNGLLKFSRRYNSVSQPHCSTGSSCTNTRLTERLRVSAMKRKYFARNKCFLSYFWCFASEQKISKHFIYNLGKHWRMRWSEGQRGQGLVVEG</sequence>
<accession>A0A0V0HMV1</accession>
<name>A0A0V0HMV1_SOLCH</name>
<organism evidence="1">
    <name type="scientific">Solanum chacoense</name>
    <name type="common">Chaco potato</name>
    <dbReference type="NCBI Taxonomy" id="4108"/>
    <lineage>
        <taxon>Eukaryota</taxon>
        <taxon>Viridiplantae</taxon>
        <taxon>Streptophyta</taxon>
        <taxon>Embryophyta</taxon>
        <taxon>Tracheophyta</taxon>
        <taxon>Spermatophyta</taxon>
        <taxon>Magnoliopsida</taxon>
        <taxon>eudicotyledons</taxon>
        <taxon>Gunneridae</taxon>
        <taxon>Pentapetalae</taxon>
        <taxon>asterids</taxon>
        <taxon>lamiids</taxon>
        <taxon>Solanales</taxon>
        <taxon>Solanaceae</taxon>
        <taxon>Solanoideae</taxon>
        <taxon>Solaneae</taxon>
        <taxon>Solanum</taxon>
    </lineage>
</organism>
<evidence type="ECO:0000313" key="1">
    <source>
        <dbReference type="EMBL" id="JAP21264.1"/>
    </source>
</evidence>
<reference evidence="1" key="1">
    <citation type="submission" date="2015-12" db="EMBL/GenBank/DDBJ databases">
        <title>Gene expression during late stages of embryo sac development: a critical building block for successful pollen-pistil interactions.</title>
        <authorList>
            <person name="Liu Y."/>
            <person name="Joly V."/>
            <person name="Sabar M."/>
            <person name="Matton D.P."/>
        </authorList>
    </citation>
    <scope>NUCLEOTIDE SEQUENCE</scope>
</reference>
<protein>
    <submittedName>
        <fullName evidence="1">Putative ovule protein</fullName>
    </submittedName>
</protein>